<proteinExistence type="predicted"/>
<keyword evidence="3" id="KW-1185">Reference proteome</keyword>
<evidence type="ECO:0000256" key="1">
    <source>
        <dbReference type="SAM" id="MobiDB-lite"/>
    </source>
</evidence>
<name>A0A8J3C5M2_9ACTN</name>
<dbReference type="RefSeq" id="WP_189082155.1">
    <property type="nucleotide sequence ID" value="NZ_BMMX01000039.1"/>
</dbReference>
<sequence length="264" mass="27703">MTLLPMGAPIRRALTLEELTAVLARIRAAEDISRVLAVAVVAVYDTLLADRGLSMATLPDGQQLDPRKFLIPASQRDAVTGAVLDRAAAEGGDPGVALDLVNLLPGSYDDPDAPVPDGLPGPARRSEHLEVVLTRDAVEAVTAAGHHIQALAAYYGQNSREHVTAATTWLACLTQVLSTSGGPQLRVAREGTLSLLVRTVSGFTVGVIFHGDARRCIAGDGCTALIDDDGTVHAPYAASPVAEHRHQPGFPLQGPRPGSWSLHS</sequence>
<gene>
    <name evidence="2" type="ORF">GCM10012284_54220</name>
</gene>
<evidence type="ECO:0000313" key="2">
    <source>
        <dbReference type="EMBL" id="GGL12676.1"/>
    </source>
</evidence>
<feature type="region of interest" description="Disordered" evidence="1">
    <location>
        <begin position="242"/>
        <end position="264"/>
    </location>
</feature>
<accession>A0A8J3C5M2</accession>
<reference evidence="2" key="1">
    <citation type="journal article" date="2014" name="Int. J. Syst. Evol. Microbiol.">
        <title>Complete genome sequence of Corynebacterium casei LMG S-19264T (=DSM 44701T), isolated from a smear-ripened cheese.</title>
        <authorList>
            <consortium name="US DOE Joint Genome Institute (JGI-PGF)"/>
            <person name="Walter F."/>
            <person name="Albersmeier A."/>
            <person name="Kalinowski J."/>
            <person name="Ruckert C."/>
        </authorList>
    </citation>
    <scope>NUCLEOTIDE SEQUENCE</scope>
    <source>
        <strain evidence="2">CGMCC 4.7299</strain>
    </source>
</reference>
<dbReference type="Proteomes" id="UP000656042">
    <property type="component" value="Unassembled WGS sequence"/>
</dbReference>
<evidence type="ECO:0000313" key="3">
    <source>
        <dbReference type="Proteomes" id="UP000656042"/>
    </source>
</evidence>
<dbReference type="EMBL" id="BMMX01000039">
    <property type="protein sequence ID" value="GGL12676.1"/>
    <property type="molecule type" value="Genomic_DNA"/>
</dbReference>
<reference evidence="2" key="2">
    <citation type="submission" date="2020-09" db="EMBL/GenBank/DDBJ databases">
        <authorList>
            <person name="Sun Q."/>
            <person name="Zhou Y."/>
        </authorList>
    </citation>
    <scope>NUCLEOTIDE SEQUENCE</scope>
    <source>
        <strain evidence="2">CGMCC 4.7299</strain>
    </source>
</reference>
<protein>
    <submittedName>
        <fullName evidence="2">Uncharacterized protein</fullName>
    </submittedName>
</protein>
<organism evidence="2 3">
    <name type="scientific">Mangrovihabitans endophyticus</name>
    <dbReference type="NCBI Taxonomy" id="1751298"/>
    <lineage>
        <taxon>Bacteria</taxon>
        <taxon>Bacillati</taxon>
        <taxon>Actinomycetota</taxon>
        <taxon>Actinomycetes</taxon>
        <taxon>Micromonosporales</taxon>
        <taxon>Micromonosporaceae</taxon>
        <taxon>Mangrovihabitans</taxon>
    </lineage>
</organism>
<comment type="caution">
    <text evidence="2">The sequence shown here is derived from an EMBL/GenBank/DDBJ whole genome shotgun (WGS) entry which is preliminary data.</text>
</comment>
<dbReference type="AlphaFoldDB" id="A0A8J3C5M2"/>